<protein>
    <recommendedName>
        <fullName evidence="3">Lysozyme</fullName>
    </recommendedName>
</protein>
<gene>
    <name evidence="1" type="ORF">BACCOPRO_01508</name>
</gene>
<proteinExistence type="predicted"/>
<evidence type="ECO:0000313" key="2">
    <source>
        <dbReference type="Proteomes" id="UP000014073"/>
    </source>
</evidence>
<keyword evidence="2" id="KW-1185">Reference proteome</keyword>
<dbReference type="HOGENOM" id="CLU_209569_0_0_10"/>
<comment type="caution">
    <text evidence="1">The sequence shown here is derived from an EMBL/GenBank/DDBJ whole genome shotgun (WGS) entry which is preliminary data.</text>
</comment>
<evidence type="ECO:0000313" key="1">
    <source>
        <dbReference type="EMBL" id="EEF76014.1"/>
    </source>
</evidence>
<reference evidence="1 2" key="1">
    <citation type="submission" date="2008-12" db="EMBL/GenBank/DDBJ databases">
        <authorList>
            <person name="Fulton L."/>
            <person name="Clifton S."/>
            <person name="Fulton B."/>
            <person name="Xu J."/>
            <person name="Minx P."/>
            <person name="Pepin K.H."/>
            <person name="Johnson M."/>
            <person name="Bhonagiri V."/>
            <person name="Nash W.E."/>
            <person name="Mardis E.R."/>
            <person name="Wilson R.K."/>
        </authorList>
    </citation>
    <scope>NUCLEOTIDE SEQUENCE [LARGE SCALE GENOMIC DNA]</scope>
    <source>
        <strain evidence="1 2">DSM 18228</strain>
    </source>
</reference>
<dbReference type="eggNOG" id="COG3772">
    <property type="taxonomic scope" value="Bacteria"/>
</dbReference>
<sequence length="68" mass="8104">TLCKSLHNVGAFRLLGNRDLPKSKLIQKLEAGNRDIYKEYISFRCYRGKVIPSIERRRKVEYMLLFKE</sequence>
<organism evidence="1 2">
    <name type="scientific">Phocaeicola coprophilus DSM 18228 = JCM 13818</name>
    <dbReference type="NCBI Taxonomy" id="547042"/>
    <lineage>
        <taxon>Bacteria</taxon>
        <taxon>Pseudomonadati</taxon>
        <taxon>Bacteroidota</taxon>
        <taxon>Bacteroidia</taxon>
        <taxon>Bacteroidales</taxon>
        <taxon>Bacteroidaceae</taxon>
        <taxon>Phocaeicola</taxon>
    </lineage>
</organism>
<name>S0F6U5_9BACT</name>
<dbReference type="Proteomes" id="UP000014073">
    <property type="component" value="Unassembled WGS sequence"/>
</dbReference>
<feature type="non-terminal residue" evidence="1">
    <location>
        <position position="1"/>
    </location>
</feature>
<accession>S0F6U5</accession>
<dbReference type="AlphaFoldDB" id="S0F6U5"/>
<evidence type="ECO:0008006" key="3">
    <source>
        <dbReference type="Google" id="ProtNLM"/>
    </source>
</evidence>
<dbReference type="EMBL" id="ACBW01000110">
    <property type="protein sequence ID" value="EEF76014.1"/>
    <property type="molecule type" value="Genomic_DNA"/>
</dbReference>